<sequence length="281" mass="32090">MFSQNTKAFIPQQEHLNTIEEGQSIRKVQLHLSPQQLFYLLFLLSMLTCFLFPLGPSHLLSHHFCFAPVAQAFSVSALAFLFPSFYASLTTDFLKKISHVEYNRKTGIMRSLLLFSTSFATIEWYSSKKDEFMSIEILSHQEPGTAEQILSIQEASYAVEAELIGFSDIPPLRDSVQSIMENDETFVGYVQNGEILGVLTYKEEQEEIDIYRLMVNPQHFRKKIGSSLLEYLVTTIHGKPLIVQTGKGNEPALSLYKKYGFEQTDEVEVEPDVRLVMLIKQ</sequence>
<evidence type="ECO:0000313" key="3">
    <source>
        <dbReference type="EMBL" id="TGB01925.1"/>
    </source>
</evidence>
<keyword evidence="1" id="KW-1133">Transmembrane helix</keyword>
<feature type="domain" description="N-acetyltransferase" evidence="2">
    <location>
        <begin position="135"/>
        <end position="281"/>
    </location>
</feature>
<gene>
    <name evidence="3" type="ORF">E4663_14930</name>
</gene>
<keyword evidence="1" id="KW-0812">Transmembrane</keyword>
<protein>
    <submittedName>
        <fullName evidence="3">GNAT family N-acetyltransferase</fullName>
    </submittedName>
</protein>
<feature type="transmembrane region" description="Helical" evidence="1">
    <location>
        <begin position="66"/>
        <end position="87"/>
    </location>
</feature>
<dbReference type="Pfam" id="PF00583">
    <property type="entry name" value="Acetyltransf_1"/>
    <property type="match status" value="1"/>
</dbReference>
<accession>A0A4Z0GVZ8</accession>
<dbReference type="EMBL" id="SRJC01000004">
    <property type="protein sequence ID" value="TGB01925.1"/>
    <property type="molecule type" value="Genomic_DNA"/>
</dbReference>
<evidence type="ECO:0000259" key="2">
    <source>
        <dbReference type="PROSITE" id="PS51186"/>
    </source>
</evidence>
<dbReference type="InterPro" id="IPR000182">
    <property type="entry name" value="GNAT_dom"/>
</dbReference>
<keyword evidence="3" id="KW-0808">Transferase</keyword>
<evidence type="ECO:0000313" key="4">
    <source>
        <dbReference type="Proteomes" id="UP000297982"/>
    </source>
</evidence>
<reference evidence="3 4" key="1">
    <citation type="journal article" date="2003" name="Int. J. Syst. Evol. Microbiol.">
        <title>Halobacillus salinus sp. nov., isolated from a salt lake on the coast of the East Sea in Korea.</title>
        <authorList>
            <person name="Yoon J.H."/>
            <person name="Kang K.H."/>
            <person name="Park Y.H."/>
        </authorList>
    </citation>
    <scope>NUCLEOTIDE SEQUENCE [LARGE SCALE GENOMIC DNA]</scope>
    <source>
        <strain evidence="3 4">HSL-3</strain>
    </source>
</reference>
<dbReference type="GO" id="GO:0016747">
    <property type="term" value="F:acyltransferase activity, transferring groups other than amino-acyl groups"/>
    <property type="evidence" value="ECO:0007669"/>
    <property type="project" value="InterPro"/>
</dbReference>
<comment type="caution">
    <text evidence="3">The sequence shown here is derived from an EMBL/GenBank/DDBJ whole genome shotgun (WGS) entry which is preliminary data.</text>
</comment>
<organism evidence="3 4">
    <name type="scientific">Halobacillus salinus</name>
    <dbReference type="NCBI Taxonomy" id="192814"/>
    <lineage>
        <taxon>Bacteria</taxon>
        <taxon>Bacillati</taxon>
        <taxon>Bacillota</taxon>
        <taxon>Bacilli</taxon>
        <taxon>Bacillales</taxon>
        <taxon>Bacillaceae</taxon>
        <taxon>Halobacillus</taxon>
    </lineage>
</organism>
<keyword evidence="1" id="KW-0472">Membrane</keyword>
<dbReference type="SUPFAM" id="SSF55729">
    <property type="entry name" value="Acyl-CoA N-acyltransferases (Nat)"/>
    <property type="match status" value="1"/>
</dbReference>
<evidence type="ECO:0000256" key="1">
    <source>
        <dbReference type="SAM" id="Phobius"/>
    </source>
</evidence>
<feature type="transmembrane region" description="Helical" evidence="1">
    <location>
        <begin position="37"/>
        <end position="54"/>
    </location>
</feature>
<name>A0A4Z0GVZ8_9BACI</name>
<proteinExistence type="predicted"/>
<dbReference type="Gene3D" id="3.40.630.30">
    <property type="match status" value="1"/>
</dbReference>
<keyword evidence="4" id="KW-1185">Reference proteome</keyword>
<dbReference type="InterPro" id="IPR016181">
    <property type="entry name" value="Acyl_CoA_acyltransferase"/>
</dbReference>
<dbReference type="CDD" id="cd04301">
    <property type="entry name" value="NAT_SF"/>
    <property type="match status" value="1"/>
</dbReference>
<dbReference type="AlphaFoldDB" id="A0A4Z0GVZ8"/>
<dbReference type="PROSITE" id="PS51186">
    <property type="entry name" value="GNAT"/>
    <property type="match status" value="1"/>
</dbReference>
<dbReference type="STRING" id="192814.GCA_900166575_03762"/>
<dbReference type="Proteomes" id="UP000297982">
    <property type="component" value="Unassembled WGS sequence"/>
</dbReference>